<feature type="compositionally biased region" description="Polar residues" evidence="3">
    <location>
        <begin position="380"/>
        <end position="398"/>
    </location>
</feature>
<evidence type="ECO:0000256" key="1">
    <source>
        <dbReference type="ARBA" id="ARBA00022737"/>
    </source>
</evidence>
<dbReference type="InterPro" id="IPR004088">
    <property type="entry name" value="KH_dom_type_1"/>
</dbReference>
<evidence type="ECO:0000256" key="3">
    <source>
        <dbReference type="SAM" id="MobiDB-lite"/>
    </source>
</evidence>
<sequence length="550" mass="58707">MDHYHHHHHQSGGSDPEGGGPAVTLTVRLIMQGKVGYIDNWTVCVVQSGARINISDGTSTERLVTVTGSTEAVLKAFALIASKFEEVRPTAGDPAPPALSGAKPPVTLRLVVPDSQCGSLIGKGGAKIKEIREVTGASVQVASEMLPNSTERTVTISGSAEAISKCIYQICCVMLESPPKGPTIPYRPKPSMPPVIFAGGQAYTVQGSYAIPHPDITQIPWLLELHHYKVSPVIADGGAAVWQLTKLHQLALQHSPLVAPQSEAAAGVCLAAAASPLQHVVTTTTTTEMTIPNDLIGSVIGKGGTKINEIRRWPLALFYALLDITALNSYIIFNYQIDKKDQKERSTFIVDLGRSLIDEHLATRNLNSLPLELQTTIKKFKNNDGSSTSRGSTMPQESDTPKRCYKCPSKNAGKVKTLCSVCQLSAAVTSQYQDLQLRGRFQGPCGDHHRQPRGHKHSAVLDKLQVGGVPAARRPAAASGGLCSMEVCKPTTTTLLDPTAVPLSQLVPLPSSSRHLTTKLRTTPSSSSSSTAKKSSAAAATDRNNKFSPY</sequence>
<feature type="region of interest" description="Disordered" evidence="3">
    <location>
        <begin position="512"/>
        <end position="550"/>
    </location>
</feature>
<feature type="region of interest" description="Disordered" evidence="3">
    <location>
        <begin position="380"/>
        <end position="402"/>
    </location>
</feature>
<keyword evidence="6" id="KW-1185">Reference proteome</keyword>
<feature type="compositionally biased region" description="Basic residues" evidence="3">
    <location>
        <begin position="1"/>
        <end position="10"/>
    </location>
</feature>
<dbReference type="Proteomes" id="UP001235939">
    <property type="component" value="Chromosome 02"/>
</dbReference>
<dbReference type="SUPFAM" id="SSF54791">
    <property type="entry name" value="Eukaryotic type KH-domain (KH-domain type I)"/>
    <property type="match status" value="3"/>
</dbReference>
<feature type="region of interest" description="Disordered" evidence="3">
    <location>
        <begin position="1"/>
        <end position="20"/>
    </location>
</feature>
<dbReference type="SMART" id="SM00322">
    <property type="entry name" value="KH"/>
    <property type="match status" value="2"/>
</dbReference>
<evidence type="ECO:0000313" key="5">
    <source>
        <dbReference type="EMBL" id="UYV62727.1"/>
    </source>
</evidence>
<organism evidence="5 6">
    <name type="scientific">Cordylochernes scorpioides</name>
    <dbReference type="NCBI Taxonomy" id="51811"/>
    <lineage>
        <taxon>Eukaryota</taxon>
        <taxon>Metazoa</taxon>
        <taxon>Ecdysozoa</taxon>
        <taxon>Arthropoda</taxon>
        <taxon>Chelicerata</taxon>
        <taxon>Arachnida</taxon>
        <taxon>Pseudoscorpiones</taxon>
        <taxon>Cheliferoidea</taxon>
        <taxon>Chernetidae</taxon>
        <taxon>Cordylochernes</taxon>
    </lineage>
</organism>
<evidence type="ECO:0000259" key="4">
    <source>
        <dbReference type="SMART" id="SM00322"/>
    </source>
</evidence>
<reference evidence="5 6" key="1">
    <citation type="submission" date="2022-01" db="EMBL/GenBank/DDBJ databases">
        <title>A chromosomal length assembly of Cordylochernes scorpioides.</title>
        <authorList>
            <person name="Zeh D."/>
            <person name="Zeh J."/>
        </authorList>
    </citation>
    <scope>NUCLEOTIDE SEQUENCE [LARGE SCALE GENOMIC DNA]</scope>
    <source>
        <strain evidence="5">IN4F17</strain>
        <tissue evidence="5">Whole Body</tissue>
    </source>
</reference>
<proteinExistence type="predicted"/>
<dbReference type="PANTHER" id="PTHR10288">
    <property type="entry name" value="KH DOMAIN CONTAINING RNA BINDING PROTEIN"/>
    <property type="match status" value="1"/>
</dbReference>
<feature type="domain" description="K Homology" evidence="4">
    <location>
        <begin position="283"/>
        <end position="362"/>
    </location>
</feature>
<dbReference type="PROSITE" id="PS50084">
    <property type="entry name" value="KH_TYPE_1"/>
    <property type="match status" value="2"/>
</dbReference>
<gene>
    <name evidence="5" type="ORF">LAZ67_2001738</name>
</gene>
<evidence type="ECO:0000256" key="2">
    <source>
        <dbReference type="PROSITE-ProRule" id="PRU00117"/>
    </source>
</evidence>
<keyword evidence="2" id="KW-0694">RNA-binding</keyword>
<dbReference type="CDD" id="cd22438">
    <property type="entry name" value="KH-I_PCBP_rpt1"/>
    <property type="match status" value="1"/>
</dbReference>
<protein>
    <submittedName>
        <fullName evidence="5">PCBP3</fullName>
    </submittedName>
</protein>
<dbReference type="Gene3D" id="3.30.1370.10">
    <property type="entry name" value="K Homology domain, type 1"/>
    <property type="match status" value="3"/>
</dbReference>
<feature type="compositionally biased region" description="Low complexity" evidence="3">
    <location>
        <begin position="525"/>
        <end position="541"/>
    </location>
</feature>
<dbReference type="EMBL" id="CP092864">
    <property type="protein sequence ID" value="UYV62727.1"/>
    <property type="molecule type" value="Genomic_DNA"/>
</dbReference>
<evidence type="ECO:0000313" key="6">
    <source>
        <dbReference type="Proteomes" id="UP001235939"/>
    </source>
</evidence>
<dbReference type="InterPro" id="IPR004087">
    <property type="entry name" value="KH_dom"/>
</dbReference>
<keyword evidence="1" id="KW-0677">Repeat</keyword>
<feature type="domain" description="K Homology" evidence="4">
    <location>
        <begin position="104"/>
        <end position="175"/>
    </location>
</feature>
<dbReference type="InterPro" id="IPR036612">
    <property type="entry name" value="KH_dom_type_1_sf"/>
</dbReference>
<name>A0ABY6K1H4_9ARAC</name>
<accession>A0ABY6K1H4</accession>
<dbReference type="Pfam" id="PF00013">
    <property type="entry name" value="KH_1"/>
    <property type="match status" value="3"/>
</dbReference>
<dbReference type="CDD" id="cd02396">
    <property type="entry name" value="KH-I_PCBP_rpt2"/>
    <property type="match status" value="1"/>
</dbReference>